<dbReference type="RefSeq" id="WP_093561174.1">
    <property type="nucleotide sequence ID" value="NZ_FPBO01000058.1"/>
</dbReference>
<feature type="domain" description="Methyltransferase FkbM" evidence="1">
    <location>
        <begin position="60"/>
        <end position="224"/>
    </location>
</feature>
<dbReference type="PANTHER" id="PTHR34203">
    <property type="entry name" value="METHYLTRANSFERASE, FKBM FAMILY PROTEIN"/>
    <property type="match status" value="1"/>
</dbReference>
<dbReference type="SUPFAM" id="SSF53335">
    <property type="entry name" value="S-adenosyl-L-methionine-dependent methyltransferases"/>
    <property type="match status" value="1"/>
</dbReference>
<dbReference type="PANTHER" id="PTHR34203:SF15">
    <property type="entry name" value="SLL1173 PROTEIN"/>
    <property type="match status" value="1"/>
</dbReference>
<accession>A0A1I7M4X9</accession>
<dbReference type="GO" id="GO:0008168">
    <property type="term" value="F:methyltransferase activity"/>
    <property type="evidence" value="ECO:0007669"/>
    <property type="project" value="UniProtKB-KW"/>
</dbReference>
<dbReference type="GO" id="GO:0032259">
    <property type="term" value="P:methylation"/>
    <property type="evidence" value="ECO:0007669"/>
    <property type="project" value="UniProtKB-KW"/>
</dbReference>
<proteinExistence type="predicted"/>
<keyword evidence="2" id="KW-0808">Transferase</keyword>
<sequence>MDMMDYLRFKKIVRTAQTYFPYLSEIKPWVQNMVCRILRKPFESDFRALRLFPEGQTYVDVGANRGQSITAIRMMARKGKIISFEANPILARKLSDRYSNSHDVVVNSFGLGADEGEFTLHVPRYRKYIFDGLGSIDRSEAISWLSEKTLYGFDPNKLSLLSLPCILKTLDSLNISPFFIKLDIQGFEKSALDGARKTLTEHTPVLLMETPNEDLCEYLRGLGYSSYFYRNGVFFHGNDYKLNLFFMTPDKIALLRGNFSGAMV</sequence>
<name>A0A1I7M4X9_9BURK</name>
<organism evidence="2 3">
    <name type="scientific">Pseudoduganella namucuonensis</name>
    <dbReference type="NCBI Taxonomy" id="1035707"/>
    <lineage>
        <taxon>Bacteria</taxon>
        <taxon>Pseudomonadati</taxon>
        <taxon>Pseudomonadota</taxon>
        <taxon>Betaproteobacteria</taxon>
        <taxon>Burkholderiales</taxon>
        <taxon>Oxalobacteraceae</taxon>
        <taxon>Telluria group</taxon>
        <taxon>Pseudoduganella</taxon>
    </lineage>
</organism>
<gene>
    <name evidence="2" type="ORF">SAMN05216552_10585</name>
</gene>
<reference evidence="3" key="1">
    <citation type="submission" date="2016-10" db="EMBL/GenBank/DDBJ databases">
        <authorList>
            <person name="Varghese N."/>
            <person name="Submissions S."/>
        </authorList>
    </citation>
    <scope>NUCLEOTIDE SEQUENCE [LARGE SCALE GENOMIC DNA]</scope>
    <source>
        <strain evidence="3">CGMCC 1.11014</strain>
    </source>
</reference>
<dbReference type="NCBIfam" id="TIGR01444">
    <property type="entry name" value="fkbM_fam"/>
    <property type="match status" value="1"/>
</dbReference>
<evidence type="ECO:0000259" key="1">
    <source>
        <dbReference type="Pfam" id="PF05050"/>
    </source>
</evidence>
<keyword evidence="3" id="KW-1185">Reference proteome</keyword>
<dbReference type="OrthoDB" id="2529130at2"/>
<dbReference type="EMBL" id="FPBO01000058">
    <property type="protein sequence ID" value="SFV17004.1"/>
    <property type="molecule type" value="Genomic_DNA"/>
</dbReference>
<keyword evidence="2" id="KW-0489">Methyltransferase</keyword>
<dbReference type="Proteomes" id="UP000199391">
    <property type="component" value="Unassembled WGS sequence"/>
</dbReference>
<dbReference type="InterPro" id="IPR029063">
    <property type="entry name" value="SAM-dependent_MTases_sf"/>
</dbReference>
<dbReference type="Pfam" id="PF05050">
    <property type="entry name" value="Methyltransf_21"/>
    <property type="match status" value="1"/>
</dbReference>
<dbReference type="AlphaFoldDB" id="A0A1I7M4X9"/>
<dbReference type="Gene3D" id="3.40.50.150">
    <property type="entry name" value="Vaccinia Virus protein VP39"/>
    <property type="match status" value="1"/>
</dbReference>
<protein>
    <submittedName>
        <fullName evidence="2">Methyltransferase, FkbM family</fullName>
    </submittedName>
</protein>
<evidence type="ECO:0000313" key="3">
    <source>
        <dbReference type="Proteomes" id="UP000199391"/>
    </source>
</evidence>
<evidence type="ECO:0000313" key="2">
    <source>
        <dbReference type="EMBL" id="SFV17004.1"/>
    </source>
</evidence>
<dbReference type="InterPro" id="IPR052514">
    <property type="entry name" value="SAM-dependent_MTase"/>
</dbReference>
<dbReference type="STRING" id="1035707.SAMN05216552_10585"/>
<dbReference type="InterPro" id="IPR006342">
    <property type="entry name" value="FkbM_mtfrase"/>
</dbReference>